<dbReference type="InterPro" id="IPR048329">
    <property type="entry name" value="PcRGLX_1st"/>
</dbReference>
<evidence type="ECO:0000259" key="1">
    <source>
        <dbReference type="Pfam" id="PF19501"/>
    </source>
</evidence>
<dbReference type="Proteomes" id="UP000526501">
    <property type="component" value="Unassembled WGS sequence"/>
</dbReference>
<feature type="domain" description="PcRGLX/YetA-like central beta-sandwich" evidence="2">
    <location>
        <begin position="123"/>
        <end position="478"/>
    </location>
</feature>
<evidence type="ECO:0000259" key="3">
    <source>
        <dbReference type="Pfam" id="PF21346"/>
    </source>
</evidence>
<evidence type="ECO:0000313" key="5">
    <source>
        <dbReference type="Proteomes" id="UP000526501"/>
    </source>
</evidence>
<dbReference type="PANTHER" id="PTHR40081">
    <property type="entry name" value="CONCANAVALIN A-LIKE LECTIN/GLUCANASE"/>
    <property type="match status" value="1"/>
</dbReference>
<dbReference type="InterPro" id="IPR045793">
    <property type="entry name" value="PcRGLX/YetA-like"/>
</dbReference>
<reference evidence="4 5" key="1">
    <citation type="submission" date="2020-07" db="EMBL/GenBank/DDBJ databases">
        <authorList>
            <person name="Feng X."/>
        </authorList>
    </citation>
    <scope>NUCLEOTIDE SEQUENCE [LARGE SCALE GENOMIC DNA]</scope>
    <source>
        <strain evidence="4 5">JCM23202</strain>
    </source>
</reference>
<evidence type="ECO:0000259" key="2">
    <source>
        <dbReference type="Pfam" id="PF21345"/>
    </source>
</evidence>
<accession>A0A7X1E8F9</accession>
<comment type="caution">
    <text evidence="4">The sequence shown here is derived from an EMBL/GenBank/DDBJ whole genome shotgun (WGS) entry which is preliminary data.</text>
</comment>
<feature type="domain" description="PcRGLX/YetA-like N-terminal RIFT barrel" evidence="1">
    <location>
        <begin position="33"/>
        <end position="112"/>
    </location>
</feature>
<dbReference type="PANTHER" id="PTHR40081:SF1">
    <property type="entry name" value="TAT PATHWAY SIGNAL SEQUENCE DOMAIN PROTEIN"/>
    <property type="match status" value="1"/>
</dbReference>
<dbReference type="AlphaFoldDB" id="A0A7X1E8F9"/>
<keyword evidence="5" id="KW-1185">Reference proteome</keyword>
<evidence type="ECO:0000313" key="4">
    <source>
        <dbReference type="EMBL" id="MBC2606108.1"/>
    </source>
</evidence>
<gene>
    <name evidence="4" type="ORF">H5P27_08625</name>
</gene>
<organism evidence="4 5">
    <name type="scientific">Pelagicoccus albus</name>
    <dbReference type="NCBI Taxonomy" id="415222"/>
    <lineage>
        <taxon>Bacteria</taxon>
        <taxon>Pseudomonadati</taxon>
        <taxon>Verrucomicrobiota</taxon>
        <taxon>Opitutia</taxon>
        <taxon>Puniceicoccales</taxon>
        <taxon>Pelagicoccaceae</taxon>
        <taxon>Pelagicoccus</taxon>
    </lineage>
</organism>
<dbReference type="InterPro" id="IPR048330">
    <property type="entry name" value="PcRGLX/YetA_2nd"/>
</dbReference>
<sequence length="908" mass="101713">MKLITIKKKHVLALLAFGVLGTLTRSDDLYSAEAEVEWLEGVPEEGISGGTWGVPWPIGTLSSASALGVLDEKGNSVSSQTWPLAYWPDGSLKWTAHAIAASDNVAQSYKVVSGKAHAPEKVVLVREDSETVSVETELAKFTFNRTGESLIRSIERSGKVVAHNGRLIALSRDSAEMRGTWAETSYASKIEAVVVEQSGPIRAVIKVEGSHANDAREWLPFVVRFYVYAGSDTMRIMHSFIYDGDEYADFVSGMGLRFEVPMGDPLYDRHVRFVGEGDGLFAEAIKGITGLRRDPGDAAREAQIAGRSTPPLETWDQRVVNGLPYVPAWGDYSLSQLSSEGFRIQKRTQEGHAWIDSATGHRSGGVGYVGGALQGGVSFGMRDFWQSHPSQMDVRNAESDTAEVTLWIWSPVAQPMDFRFFHDGMGMDTYPKQIDGLNITYEDYEDGYATPYGIARTSEFYLKAEDVTPSRESLVSFADQVRLPAQLTVGPEHILASGVFGAQWSLPKRDTKITQWLEDRLEFKLDAYVAEVDKRDWYGFWHYGDVMHTYDTDRHVWRYDVGGFGWDNAELSPPIWLWLSYFRTGRADVFRFAEAMCRHNCDVDTYHLGRFRGLGTRHGVQHWGDSSKQTRISTASYFRHYYYLTADERTGDLLRDSLFGIEAEKKINVGRKVGGKTELQPLPPIEAPEPGGEVVISGLGIGNFMASWITEAERTNDPVWHDRILKVMKGLSEHPYGFFGTSVLNIDTGEISPLEGGKPVQSHLRSCFGLPEISLELIRTYGEKVPEYADRWAEYGRLYNGTAEEQKEVLGISFRNANLRDSHSRHTAYAALHLKDPSLAKRAWKELLKRYDEESQAVPDALSLKGPEVLNPIDEYVLGTNGSQWEIAALECLAFLREWTPENWDDVK</sequence>
<dbReference type="RefSeq" id="WP_185660001.1">
    <property type="nucleotide sequence ID" value="NZ_CAWPOO010000008.1"/>
</dbReference>
<dbReference type="InterPro" id="IPR048331">
    <property type="entry name" value="PcRGLX/YetA_3rd"/>
</dbReference>
<feature type="domain" description="PcRGLX/YetA-like C-terminal alpha/alpha toroid" evidence="3">
    <location>
        <begin position="484"/>
        <end position="899"/>
    </location>
</feature>
<proteinExistence type="predicted"/>
<name>A0A7X1E8F9_9BACT</name>
<dbReference type="Pfam" id="PF21346">
    <property type="entry name" value="PcRGLX_3rd"/>
    <property type="match status" value="1"/>
</dbReference>
<dbReference type="Pfam" id="PF19501">
    <property type="entry name" value="PcRGLX_1st"/>
    <property type="match status" value="1"/>
</dbReference>
<dbReference type="EMBL" id="JACHVC010000008">
    <property type="protein sequence ID" value="MBC2606108.1"/>
    <property type="molecule type" value="Genomic_DNA"/>
</dbReference>
<dbReference type="Pfam" id="PF21345">
    <property type="entry name" value="PcRGLX_2nd"/>
    <property type="match status" value="1"/>
</dbReference>
<protein>
    <submittedName>
        <fullName evidence="4">Tat pathway signal sequence domain protein</fullName>
    </submittedName>
</protein>